<keyword evidence="4" id="KW-1185">Reference proteome</keyword>
<organism evidence="3 4">
    <name type="scientific">Fusarium sarcochroum</name>
    <dbReference type="NCBI Taxonomy" id="1208366"/>
    <lineage>
        <taxon>Eukaryota</taxon>
        <taxon>Fungi</taxon>
        <taxon>Dikarya</taxon>
        <taxon>Ascomycota</taxon>
        <taxon>Pezizomycotina</taxon>
        <taxon>Sordariomycetes</taxon>
        <taxon>Hypocreomycetidae</taxon>
        <taxon>Hypocreales</taxon>
        <taxon>Nectriaceae</taxon>
        <taxon>Fusarium</taxon>
        <taxon>Fusarium lateritium species complex</taxon>
    </lineage>
</organism>
<dbReference type="Proteomes" id="UP000622797">
    <property type="component" value="Unassembled WGS sequence"/>
</dbReference>
<gene>
    <name evidence="3" type="ORF">FSARC_14653</name>
</gene>
<dbReference type="AlphaFoldDB" id="A0A8H4WN34"/>
<comment type="caution">
    <text evidence="3">The sequence shown here is derived from an EMBL/GenBank/DDBJ whole genome shotgun (WGS) entry which is preliminary data.</text>
</comment>
<evidence type="ECO:0000256" key="1">
    <source>
        <dbReference type="SAM" id="MobiDB-lite"/>
    </source>
</evidence>
<proteinExistence type="predicted"/>
<reference evidence="3" key="2">
    <citation type="submission" date="2020-05" db="EMBL/GenBank/DDBJ databases">
        <authorList>
            <person name="Kim H.-S."/>
            <person name="Proctor R.H."/>
            <person name="Brown D.W."/>
        </authorList>
    </citation>
    <scope>NUCLEOTIDE SEQUENCE</scope>
    <source>
        <strain evidence="3">NRRL 20472</strain>
    </source>
</reference>
<evidence type="ECO:0000313" key="3">
    <source>
        <dbReference type="EMBL" id="KAF4944508.1"/>
    </source>
</evidence>
<protein>
    <recommendedName>
        <fullName evidence="2">Heterokaryon incompatibility domain-containing protein</fullName>
    </recommendedName>
</protein>
<evidence type="ECO:0000259" key="2">
    <source>
        <dbReference type="Pfam" id="PF06985"/>
    </source>
</evidence>
<feature type="domain" description="Heterokaryon incompatibility" evidence="2">
    <location>
        <begin position="144"/>
        <end position="286"/>
    </location>
</feature>
<dbReference type="InterPro" id="IPR010730">
    <property type="entry name" value="HET"/>
</dbReference>
<name>A0A8H4WN34_9HYPO</name>
<dbReference type="EMBL" id="JABEXW010001334">
    <property type="protein sequence ID" value="KAF4944508.1"/>
    <property type="molecule type" value="Genomic_DNA"/>
</dbReference>
<feature type="region of interest" description="Disordered" evidence="1">
    <location>
        <begin position="463"/>
        <end position="483"/>
    </location>
</feature>
<reference evidence="3" key="1">
    <citation type="journal article" date="2020" name="BMC Genomics">
        <title>Correction to: Identification and distribution of gene clusters required for synthesis of sphingolipid metabolism inhibitors in diverse species of the filamentous fungus Fusarium.</title>
        <authorList>
            <person name="Kim H.S."/>
            <person name="Lohmar J.M."/>
            <person name="Busman M."/>
            <person name="Brown D.W."/>
            <person name="Naumann T.A."/>
            <person name="Divon H.H."/>
            <person name="Lysoe E."/>
            <person name="Uhlig S."/>
            <person name="Proctor R.H."/>
        </authorList>
    </citation>
    <scope>NUCLEOTIDE SEQUENCE</scope>
    <source>
        <strain evidence="3">NRRL 20472</strain>
    </source>
</reference>
<dbReference type="PANTHER" id="PTHR33112">
    <property type="entry name" value="DOMAIN PROTEIN, PUTATIVE-RELATED"/>
    <property type="match status" value="1"/>
</dbReference>
<evidence type="ECO:0000313" key="4">
    <source>
        <dbReference type="Proteomes" id="UP000622797"/>
    </source>
</evidence>
<accession>A0A8H4WN34</accession>
<dbReference type="OrthoDB" id="5362512at2759"/>
<dbReference type="Pfam" id="PF06985">
    <property type="entry name" value="HET"/>
    <property type="match status" value="1"/>
</dbReference>
<dbReference type="PANTHER" id="PTHR33112:SF10">
    <property type="entry name" value="TOL"/>
    <property type="match status" value="1"/>
</dbReference>
<sequence length="605" mass="68999">MVVRADLWLHGNFRSFLFWTALPVIYENTSPVIRISVNIGFKALEGQFPLIKYVEIVQTDMFDDPGASALAPIDSLGSSTDSEAAWRLMSQWITKCVKNHVDYGIRNHEAKSWYPTRLLDLGEPESRSAPRLIHTASDMPSGPYLTLSHCWGKGSHICAVQDNLKSLSLGVHGLPRTFEHAVAATRKLGYRYLWIDSLCIVQDDHQDWAYGSALMHQVYTNAACNLAAAASEDSSGGLFFDRRGLHGQCVAQYARHGQVYSYLDQRLFDRDICYAPLQQRAWVHQEWLMAKRTIHFARNQVFWECDHLCACEVFPHGLPKYIEYEGKKTFAETLNKLTSLKKSIVALEAAESQLPFNIRQQLLWIDFVCNYAGRELTNLSWWATYSEGSRLPYRAPSWSWASLERGITWHTHFRRFTPGMKILEASTTCQGSDPTGIVSGGYLVVKGNLSRVNIIDDELDTTFDDQRPIHEPSPTEPDPACLPKSGLSPLGSELLDEMPRVAFRGFDTSDAESGQYYILTLLKDFEVDYKYSEEPKIKEFLDIYLVLRPLAERNGSFERCGLVHEFYTEINRHQRVLMPRVLAHNQDIPCEEYMGPEEGYKIRIV</sequence>